<dbReference type="GO" id="GO:0005819">
    <property type="term" value="C:spindle"/>
    <property type="evidence" value="ECO:0007669"/>
    <property type="project" value="UniProtKB-SubCell"/>
</dbReference>
<evidence type="ECO:0000313" key="6">
    <source>
        <dbReference type="EMBL" id="KAL0100996.1"/>
    </source>
</evidence>
<organism evidence="6 7">
    <name type="scientific">Cardiocondyla obscurior</name>
    <dbReference type="NCBI Taxonomy" id="286306"/>
    <lineage>
        <taxon>Eukaryota</taxon>
        <taxon>Metazoa</taxon>
        <taxon>Ecdysozoa</taxon>
        <taxon>Arthropoda</taxon>
        <taxon>Hexapoda</taxon>
        <taxon>Insecta</taxon>
        <taxon>Pterygota</taxon>
        <taxon>Neoptera</taxon>
        <taxon>Endopterygota</taxon>
        <taxon>Hymenoptera</taxon>
        <taxon>Apocrita</taxon>
        <taxon>Aculeata</taxon>
        <taxon>Formicoidea</taxon>
        <taxon>Formicidae</taxon>
        <taxon>Myrmicinae</taxon>
        <taxon>Cardiocondyla</taxon>
    </lineage>
</organism>
<protein>
    <recommendedName>
        <fullName evidence="5">Hyaluronan-mediated motility receptor C-terminal domain-containing protein</fullName>
    </recommendedName>
</protein>
<keyword evidence="2" id="KW-0963">Cytoplasm</keyword>
<dbReference type="InterPro" id="IPR031794">
    <property type="entry name" value="HMMR_C"/>
</dbReference>
<evidence type="ECO:0000256" key="3">
    <source>
        <dbReference type="ARBA" id="ARBA00023212"/>
    </source>
</evidence>
<keyword evidence="3" id="KW-0206">Cytoskeleton</keyword>
<reference evidence="6 7" key="1">
    <citation type="submission" date="2023-03" db="EMBL/GenBank/DDBJ databases">
        <title>High recombination rates correlate with genetic variation in Cardiocondyla obscurior ants.</title>
        <authorList>
            <person name="Errbii M."/>
        </authorList>
    </citation>
    <scope>NUCLEOTIDE SEQUENCE [LARGE SCALE GENOMIC DNA]</scope>
    <source>
        <strain evidence="6">Alpha-2009</strain>
        <tissue evidence="6">Whole body</tissue>
    </source>
</reference>
<evidence type="ECO:0000259" key="5">
    <source>
        <dbReference type="Pfam" id="PF15908"/>
    </source>
</evidence>
<evidence type="ECO:0000313" key="7">
    <source>
        <dbReference type="Proteomes" id="UP001430953"/>
    </source>
</evidence>
<keyword evidence="7" id="KW-1185">Reference proteome</keyword>
<gene>
    <name evidence="6" type="ORF">PUN28_019417</name>
</gene>
<dbReference type="EMBL" id="JADYXP020000025">
    <property type="protein sequence ID" value="KAL0100996.1"/>
    <property type="molecule type" value="Genomic_DNA"/>
</dbReference>
<evidence type="ECO:0000256" key="1">
    <source>
        <dbReference type="ARBA" id="ARBA00004186"/>
    </source>
</evidence>
<dbReference type="Proteomes" id="UP001430953">
    <property type="component" value="Unassembled WGS sequence"/>
</dbReference>
<feature type="domain" description="Hyaluronan-mediated motility receptor C-terminal" evidence="5">
    <location>
        <begin position="111"/>
        <end position="147"/>
    </location>
</feature>
<evidence type="ECO:0000256" key="4">
    <source>
        <dbReference type="SAM" id="Coils"/>
    </source>
</evidence>
<dbReference type="Pfam" id="PF15908">
    <property type="entry name" value="HMMR_C"/>
    <property type="match status" value="1"/>
</dbReference>
<comment type="subcellular location">
    <subcellularLocation>
        <location evidence="1">Cytoplasm</location>
        <location evidence="1">Cytoskeleton</location>
        <location evidence="1">Spindle</location>
    </subcellularLocation>
</comment>
<accession>A0AAW2EFF9</accession>
<proteinExistence type="predicted"/>
<feature type="coiled-coil region" evidence="4">
    <location>
        <begin position="8"/>
        <end position="91"/>
    </location>
</feature>
<keyword evidence="4" id="KW-0175">Coiled coil</keyword>
<comment type="caution">
    <text evidence="6">The sequence shown here is derived from an EMBL/GenBank/DDBJ whole genome shotgun (WGS) entry which is preliminary data.</text>
</comment>
<name>A0AAW2EFF9_9HYME</name>
<evidence type="ECO:0000256" key="2">
    <source>
        <dbReference type="ARBA" id="ARBA00022490"/>
    </source>
</evidence>
<sequence>MTENQASVAALTNRLVQSNAEVERLQYEFILISRMELANNKLLEELRNRNKALEENKRLLQDQAMQHKVLLDDANSQLKIILKKLSNSKKRIKLQRVVAKYVVLNDDFKKNYADIIEQYADVIGHHNPKQRIKHVIWLIDKNYELEQVCGITALAICFFSVLHE</sequence>
<dbReference type="AlphaFoldDB" id="A0AAW2EFF9"/>